<dbReference type="AlphaFoldDB" id="A0A0E0MBV4"/>
<dbReference type="EnsemblPlants" id="OPUNC11G01210.3">
    <property type="protein sequence ID" value="OPUNC11G01210.3"/>
    <property type="gene ID" value="OPUNC11G01210"/>
</dbReference>
<evidence type="ECO:0000313" key="2">
    <source>
        <dbReference type="EnsemblPlants" id="OPUNC11G01210.3"/>
    </source>
</evidence>
<dbReference type="HOGENOM" id="CLU_1196527_0_0_1"/>
<name>A0A0E0MBV4_ORYPU</name>
<evidence type="ECO:0000313" key="3">
    <source>
        <dbReference type="Proteomes" id="UP000026962"/>
    </source>
</evidence>
<sequence>MAPAPPPTTAAGLPYACSTSTDAVVWKSFDASRSPIGPSSGDSVQSAIPAVRADPPGTFPTTKRSLFPIASTFCISPTISFALKTPRSLYSTVAPPPSFALSRKSRRHPSSAFLSFSASNSLAVKLPPFWTNRSMVRSMVGFLTMRVASAATSRSSLPPKKSATTRYPPPGTAARPRSTRMPTVHGEKLCTLQLSDCIAGWDTSSPPSTDRCLWNGSRMSAECWRTTTARRR</sequence>
<protein>
    <submittedName>
        <fullName evidence="2">Uncharacterized protein</fullName>
    </submittedName>
</protein>
<dbReference type="Gramene" id="OPUNC11G01210.3">
    <property type="protein sequence ID" value="OPUNC11G01210.3"/>
    <property type="gene ID" value="OPUNC11G01210"/>
</dbReference>
<feature type="region of interest" description="Disordered" evidence="1">
    <location>
        <begin position="153"/>
        <end position="182"/>
    </location>
</feature>
<proteinExistence type="predicted"/>
<reference evidence="2" key="1">
    <citation type="submission" date="2015-04" db="UniProtKB">
        <authorList>
            <consortium name="EnsemblPlants"/>
        </authorList>
    </citation>
    <scope>IDENTIFICATION</scope>
</reference>
<evidence type="ECO:0000256" key="1">
    <source>
        <dbReference type="SAM" id="MobiDB-lite"/>
    </source>
</evidence>
<keyword evidence="3" id="KW-1185">Reference proteome</keyword>
<accession>A0A0E0MBV4</accession>
<dbReference type="Proteomes" id="UP000026962">
    <property type="component" value="Chromosome 11"/>
</dbReference>
<reference evidence="2" key="2">
    <citation type="submission" date="2018-05" db="EMBL/GenBank/DDBJ databases">
        <title>OpunRS2 (Oryza punctata Reference Sequence Version 2).</title>
        <authorList>
            <person name="Zhang J."/>
            <person name="Kudrna D."/>
            <person name="Lee S."/>
            <person name="Talag J."/>
            <person name="Welchert J."/>
            <person name="Wing R.A."/>
        </authorList>
    </citation>
    <scope>NUCLEOTIDE SEQUENCE [LARGE SCALE GENOMIC DNA]</scope>
</reference>
<organism evidence="2">
    <name type="scientific">Oryza punctata</name>
    <name type="common">Red rice</name>
    <dbReference type="NCBI Taxonomy" id="4537"/>
    <lineage>
        <taxon>Eukaryota</taxon>
        <taxon>Viridiplantae</taxon>
        <taxon>Streptophyta</taxon>
        <taxon>Embryophyta</taxon>
        <taxon>Tracheophyta</taxon>
        <taxon>Spermatophyta</taxon>
        <taxon>Magnoliopsida</taxon>
        <taxon>Liliopsida</taxon>
        <taxon>Poales</taxon>
        <taxon>Poaceae</taxon>
        <taxon>BOP clade</taxon>
        <taxon>Oryzoideae</taxon>
        <taxon>Oryzeae</taxon>
        <taxon>Oryzinae</taxon>
        <taxon>Oryza</taxon>
    </lineage>
</organism>